<dbReference type="OrthoDB" id="9794178at2"/>
<dbReference type="Pfam" id="PF06155">
    <property type="entry name" value="GBBH-like_N"/>
    <property type="match status" value="1"/>
</dbReference>
<evidence type="ECO:0000259" key="3">
    <source>
        <dbReference type="Pfam" id="PF06155"/>
    </source>
</evidence>
<dbReference type="Proteomes" id="UP000245086">
    <property type="component" value="Unassembled WGS sequence"/>
</dbReference>
<evidence type="ECO:0000256" key="1">
    <source>
        <dbReference type="ARBA" id="ARBA00022723"/>
    </source>
</evidence>
<evidence type="ECO:0000256" key="2">
    <source>
        <dbReference type="ARBA" id="ARBA00023004"/>
    </source>
</evidence>
<dbReference type="PANTHER" id="PTHR35303:SF5">
    <property type="entry name" value="OS02G0197800 PROTEIN"/>
    <property type="match status" value="1"/>
</dbReference>
<sequence>MPNTDAETVARPWPVELVFQASAKSLRARFDDGMTFEIPYELLRVESPSAEVQGHSAAGKKWVAGKGDVGVLRAEPVGRYAVRLIFDDGHDSGIFTWDWLYRLGRDQDRLLADYRRAVGET</sequence>
<keyword evidence="5" id="KW-1185">Reference proteome</keyword>
<dbReference type="InterPro" id="IPR010376">
    <property type="entry name" value="GBBH-like_N"/>
</dbReference>
<dbReference type="AlphaFoldDB" id="A0A2P2E9P5"/>
<dbReference type="Gene3D" id="3.30.2020.30">
    <property type="match status" value="1"/>
</dbReference>
<dbReference type="EMBL" id="BFBR01000004">
    <property type="protein sequence ID" value="GBF57782.1"/>
    <property type="molecule type" value="Genomic_DNA"/>
</dbReference>
<organism evidence="4 5">
    <name type="scientific">Candidatus Phycosocius bacilliformis</name>
    <dbReference type="NCBI Taxonomy" id="1445552"/>
    <lineage>
        <taxon>Bacteria</taxon>
        <taxon>Pseudomonadati</taxon>
        <taxon>Pseudomonadota</taxon>
        <taxon>Alphaproteobacteria</taxon>
        <taxon>Caulobacterales</taxon>
        <taxon>Caulobacterales incertae sedis</taxon>
        <taxon>Candidatus Phycosocius</taxon>
    </lineage>
</organism>
<dbReference type="RefSeq" id="WP_108984667.1">
    <property type="nucleotide sequence ID" value="NZ_BFBR01000004.1"/>
</dbReference>
<dbReference type="GO" id="GO:0046872">
    <property type="term" value="F:metal ion binding"/>
    <property type="evidence" value="ECO:0007669"/>
    <property type="project" value="UniProtKB-KW"/>
</dbReference>
<keyword evidence="2" id="KW-0408">Iron</keyword>
<gene>
    <name evidence="4" type="ORF">PbB2_01451</name>
</gene>
<dbReference type="InterPro" id="IPR038492">
    <property type="entry name" value="GBBH-like_N_sf"/>
</dbReference>
<comment type="caution">
    <text evidence="4">The sequence shown here is derived from an EMBL/GenBank/DDBJ whole genome shotgun (WGS) entry which is preliminary data.</text>
</comment>
<feature type="domain" description="Gamma-butyrobetaine hydroxylase-like N-terminal" evidence="3">
    <location>
        <begin position="21"/>
        <end position="101"/>
    </location>
</feature>
<dbReference type="PANTHER" id="PTHR35303">
    <property type="entry name" value="OS02G0197800 PROTEIN"/>
    <property type="match status" value="1"/>
</dbReference>
<evidence type="ECO:0000313" key="4">
    <source>
        <dbReference type="EMBL" id="GBF57782.1"/>
    </source>
</evidence>
<accession>A0A2P2E9P5</accession>
<evidence type="ECO:0000313" key="5">
    <source>
        <dbReference type="Proteomes" id="UP000245086"/>
    </source>
</evidence>
<protein>
    <recommendedName>
        <fullName evidence="3">Gamma-butyrobetaine hydroxylase-like N-terminal domain-containing protein</fullName>
    </recommendedName>
</protein>
<proteinExistence type="predicted"/>
<reference evidence="4 5" key="1">
    <citation type="journal article" date="2018" name="Genome Announc.">
        <title>Draft Genome Sequence of "Candidatus Phycosocius bacilliformis," an Alphaproteobacterial Ectosymbiont of the Hydrocarbon-Producing Green Alga Botryococcus braunii.</title>
        <authorList>
            <person name="Tanabe Y."/>
            <person name="Yamaguchi H."/>
            <person name="Watanabe M.M."/>
        </authorList>
    </citation>
    <scope>NUCLEOTIDE SEQUENCE [LARGE SCALE GENOMIC DNA]</scope>
    <source>
        <strain evidence="4 5">BOTRYCO-2</strain>
    </source>
</reference>
<name>A0A2P2E9P5_9PROT</name>
<keyword evidence="1" id="KW-0479">Metal-binding</keyword>